<evidence type="ECO:0000256" key="2">
    <source>
        <dbReference type="ARBA" id="ARBA00022448"/>
    </source>
</evidence>
<keyword evidence="7" id="KW-1185">Reference proteome</keyword>
<dbReference type="PANTHER" id="PTHR30061">
    <property type="entry name" value="MALTOSE-BINDING PERIPLASMIC PROTEIN"/>
    <property type="match status" value="1"/>
</dbReference>
<evidence type="ECO:0000256" key="1">
    <source>
        <dbReference type="ARBA" id="ARBA00008520"/>
    </source>
</evidence>
<feature type="chain" id="PRO_5004850835" evidence="5">
    <location>
        <begin position="26"/>
        <end position="449"/>
    </location>
</feature>
<reference evidence="6 7" key="1">
    <citation type="journal article" date="2014" name="Genome Announc.">
        <title>Draft Genome Sequence of the Boron-Tolerant and Moderately Halotolerant Bacterium Gracilibacillus boraciitolerans JCM 21714T.</title>
        <authorList>
            <person name="Ahmed I."/>
            <person name="Oshima K."/>
            <person name="Suda W."/>
            <person name="Kitamura K."/>
            <person name="Iida T."/>
            <person name="Ohmori Y."/>
            <person name="Fujiwara T."/>
            <person name="Hattori M."/>
            <person name="Ohkuma M."/>
        </authorList>
    </citation>
    <scope>NUCLEOTIDE SEQUENCE [LARGE SCALE GENOMIC DNA]</scope>
    <source>
        <strain evidence="6 7">JCM 21714</strain>
    </source>
</reference>
<dbReference type="Pfam" id="PF01547">
    <property type="entry name" value="SBP_bac_1"/>
    <property type="match status" value="1"/>
</dbReference>
<dbReference type="STRING" id="1298598.JCM21714_1347"/>
<dbReference type="PROSITE" id="PS51257">
    <property type="entry name" value="PROKAR_LIPOPROTEIN"/>
    <property type="match status" value="1"/>
</dbReference>
<dbReference type="Gene3D" id="3.40.190.10">
    <property type="entry name" value="Periplasmic binding protein-like II"/>
    <property type="match status" value="2"/>
</dbReference>
<feature type="compositionally biased region" description="Acidic residues" evidence="4">
    <location>
        <begin position="45"/>
        <end position="55"/>
    </location>
</feature>
<dbReference type="RefSeq" id="WP_035722309.1">
    <property type="nucleotide sequence ID" value="NZ_BAVS01000004.1"/>
</dbReference>
<sequence>MKKNLLWLMLVVLVLVMAACGPSDDQTGSDTDAEGGEETNGADSEGSEEEAGTDEEEITLTLWHIETGPSGEAIDAAVERFEEKNPNVTVEVSQQENDPYKSQLSVAMGGGNPPDVFSSWGGGGWLEQFVRSDQVRDISNDIDQDIYVEAALSAATFDDKVYGAPIGMAVVPVFYNKDMFEEYGIEEPETFEDLKGIIETLKSNDITPFALANQSKWTGSFYLMYLAERMGGTDLFSEAFSRSGRGFDDEAYVEAGHKLQELVEMEAFPEGVNGMNYDTGQSRQMLYTESAGMMIMGNWLVNNVRDEMPEFEEKLDFFLFPSIDGGEGEKTHVVGGVAPVFSVSESSEHSEAAVELVKELASLETSQAMADNAGDIAAVKGVEYNDPYTQRVSELLEEAEFMQTYYDQTLPPELAQVHLDTTQALIGLSITPEEAMAQVEEKAKELLDE</sequence>
<dbReference type="GO" id="GO:0055052">
    <property type="term" value="C:ATP-binding cassette (ABC) transporter complex, substrate-binding subunit-containing"/>
    <property type="evidence" value="ECO:0007669"/>
    <property type="project" value="TreeGrafter"/>
</dbReference>
<evidence type="ECO:0000313" key="7">
    <source>
        <dbReference type="Proteomes" id="UP000019102"/>
    </source>
</evidence>
<dbReference type="Proteomes" id="UP000019102">
    <property type="component" value="Unassembled WGS sequence"/>
</dbReference>
<dbReference type="AlphaFoldDB" id="W4VGR0"/>
<evidence type="ECO:0000256" key="5">
    <source>
        <dbReference type="SAM" id="SignalP"/>
    </source>
</evidence>
<feature type="signal peptide" evidence="5">
    <location>
        <begin position="1"/>
        <end position="25"/>
    </location>
</feature>
<proteinExistence type="inferred from homology"/>
<organism evidence="6 7">
    <name type="scientific">Gracilibacillus boraciitolerans JCM 21714</name>
    <dbReference type="NCBI Taxonomy" id="1298598"/>
    <lineage>
        <taxon>Bacteria</taxon>
        <taxon>Bacillati</taxon>
        <taxon>Bacillota</taxon>
        <taxon>Bacilli</taxon>
        <taxon>Bacillales</taxon>
        <taxon>Bacillaceae</taxon>
        <taxon>Gracilibacillus</taxon>
    </lineage>
</organism>
<comment type="similarity">
    <text evidence="1">Belongs to the bacterial solute-binding protein 1 family.</text>
</comment>
<dbReference type="SUPFAM" id="SSF53850">
    <property type="entry name" value="Periplasmic binding protein-like II"/>
    <property type="match status" value="1"/>
</dbReference>
<keyword evidence="2" id="KW-0813">Transport</keyword>
<gene>
    <name evidence="6" type="ORF">JCM21714_1347</name>
</gene>
<dbReference type="EMBL" id="BAVS01000004">
    <property type="protein sequence ID" value="GAE92356.1"/>
    <property type="molecule type" value="Genomic_DNA"/>
</dbReference>
<dbReference type="PANTHER" id="PTHR30061:SF50">
    <property type="entry name" value="MALTOSE_MALTODEXTRIN-BINDING PERIPLASMIC PROTEIN"/>
    <property type="match status" value="1"/>
</dbReference>
<dbReference type="GO" id="GO:1901982">
    <property type="term" value="F:maltose binding"/>
    <property type="evidence" value="ECO:0007669"/>
    <property type="project" value="TreeGrafter"/>
</dbReference>
<name>W4VGR0_9BACI</name>
<dbReference type="GO" id="GO:0015768">
    <property type="term" value="P:maltose transport"/>
    <property type="evidence" value="ECO:0007669"/>
    <property type="project" value="TreeGrafter"/>
</dbReference>
<keyword evidence="3 5" id="KW-0732">Signal</keyword>
<dbReference type="InterPro" id="IPR006059">
    <property type="entry name" value="SBP"/>
</dbReference>
<feature type="region of interest" description="Disordered" evidence="4">
    <location>
        <begin position="23"/>
        <end position="55"/>
    </location>
</feature>
<comment type="caution">
    <text evidence="6">The sequence shown here is derived from an EMBL/GenBank/DDBJ whole genome shotgun (WGS) entry which is preliminary data.</text>
</comment>
<dbReference type="GO" id="GO:0042956">
    <property type="term" value="P:maltodextrin transmembrane transport"/>
    <property type="evidence" value="ECO:0007669"/>
    <property type="project" value="TreeGrafter"/>
</dbReference>
<protein>
    <submittedName>
        <fullName evidence="6">Xylose ABC transporter</fullName>
    </submittedName>
</protein>
<dbReference type="OrthoDB" id="9798191at2"/>
<evidence type="ECO:0000256" key="4">
    <source>
        <dbReference type="SAM" id="MobiDB-lite"/>
    </source>
</evidence>
<accession>W4VGR0</accession>
<evidence type="ECO:0000313" key="6">
    <source>
        <dbReference type="EMBL" id="GAE92356.1"/>
    </source>
</evidence>
<dbReference type="eggNOG" id="COG1653">
    <property type="taxonomic scope" value="Bacteria"/>
</dbReference>
<evidence type="ECO:0000256" key="3">
    <source>
        <dbReference type="ARBA" id="ARBA00022729"/>
    </source>
</evidence>